<comment type="caution">
    <text evidence="1">The sequence shown here is derived from an EMBL/GenBank/DDBJ whole genome shotgun (WGS) entry which is preliminary data.</text>
</comment>
<evidence type="ECO:0000313" key="2">
    <source>
        <dbReference type="Proteomes" id="UP000285120"/>
    </source>
</evidence>
<name>A0A419UWR0_9BACL</name>
<proteinExistence type="predicted"/>
<dbReference type="RefSeq" id="WP_120194115.1">
    <property type="nucleotide sequence ID" value="NZ_RAPK01000011.1"/>
</dbReference>
<protein>
    <submittedName>
        <fullName evidence="1">Uncharacterized protein</fullName>
    </submittedName>
</protein>
<sequence>MNNIPLVAYLCRRQNQEIIVGTLTDLKPWREQGYQLVCFITEEELYQAIAPYHPREWIITKVSFLPVLEERLHLLIKTKESDIVPR</sequence>
<dbReference type="OrthoDB" id="3004762at2"/>
<organism evidence="1 2">
    <name type="scientific">Sinobaca qinghaiensis</name>
    <dbReference type="NCBI Taxonomy" id="342944"/>
    <lineage>
        <taxon>Bacteria</taxon>
        <taxon>Bacillati</taxon>
        <taxon>Bacillota</taxon>
        <taxon>Bacilli</taxon>
        <taxon>Bacillales</taxon>
        <taxon>Sporolactobacillaceae</taxon>
        <taxon>Sinobaca</taxon>
    </lineage>
</organism>
<keyword evidence="2" id="KW-1185">Reference proteome</keyword>
<gene>
    <name evidence="1" type="ORF">ATL39_2974</name>
</gene>
<reference evidence="1 2" key="1">
    <citation type="submission" date="2018-09" db="EMBL/GenBank/DDBJ databases">
        <title>Genomic Encyclopedia of Archaeal and Bacterial Type Strains, Phase II (KMG-II): from individual species to whole genera.</title>
        <authorList>
            <person name="Goeker M."/>
        </authorList>
    </citation>
    <scope>NUCLEOTIDE SEQUENCE [LARGE SCALE GENOMIC DNA]</scope>
    <source>
        <strain evidence="1 2">DSM 17008</strain>
    </source>
</reference>
<dbReference type="EMBL" id="RAPK01000011">
    <property type="protein sequence ID" value="RKD69554.1"/>
    <property type="molecule type" value="Genomic_DNA"/>
</dbReference>
<accession>A0A419UWR0</accession>
<evidence type="ECO:0000313" key="1">
    <source>
        <dbReference type="EMBL" id="RKD69554.1"/>
    </source>
</evidence>
<dbReference type="AlphaFoldDB" id="A0A419UWR0"/>
<dbReference type="Proteomes" id="UP000285120">
    <property type="component" value="Unassembled WGS sequence"/>
</dbReference>